<evidence type="ECO:0000313" key="8">
    <source>
        <dbReference type="EMBL" id="AXF85420.1"/>
    </source>
</evidence>
<comment type="cofactor">
    <cofactor evidence="1">
        <name>Mg(2+)</name>
        <dbReference type="ChEBI" id="CHEBI:18420"/>
    </cofactor>
</comment>
<dbReference type="CDD" id="cd00685">
    <property type="entry name" value="Trans_IPPS_HT"/>
    <property type="match status" value="1"/>
</dbReference>
<dbReference type="InterPro" id="IPR008949">
    <property type="entry name" value="Isoprenoid_synthase_dom_sf"/>
</dbReference>
<accession>A0A345DAN2</accession>
<gene>
    <name evidence="8" type="ORF">DTO96_101151</name>
</gene>
<protein>
    <submittedName>
        <fullName evidence="8">Farnesyl diphosphate synthase</fullName>
        <ecNumber evidence="8">2.5.1.10</ecNumber>
    </submittedName>
</protein>
<evidence type="ECO:0000256" key="1">
    <source>
        <dbReference type="ARBA" id="ARBA00001946"/>
    </source>
</evidence>
<dbReference type="GO" id="GO:0016114">
    <property type="term" value="P:terpenoid biosynthetic process"/>
    <property type="evidence" value="ECO:0007669"/>
    <property type="project" value="UniProtKB-ARBA"/>
</dbReference>
<dbReference type="SUPFAM" id="SSF48576">
    <property type="entry name" value="Terpenoid synthases"/>
    <property type="match status" value="1"/>
</dbReference>
<dbReference type="EMBL" id="CP031124">
    <property type="protein sequence ID" value="AXF85420.1"/>
    <property type="molecule type" value="Genomic_DNA"/>
</dbReference>
<keyword evidence="6" id="KW-0414">Isoprene biosynthesis</keyword>
<reference evidence="9" key="1">
    <citation type="submission" date="2018-07" db="EMBL/GenBank/DDBJ databases">
        <authorList>
            <person name="Kim H."/>
        </authorList>
    </citation>
    <scope>NUCLEOTIDE SEQUENCE [LARGE SCALE GENOMIC DNA]</scope>
    <source>
        <strain evidence="9">F02</strain>
    </source>
</reference>
<dbReference type="InterPro" id="IPR033749">
    <property type="entry name" value="Polyprenyl_synt_CS"/>
</dbReference>
<dbReference type="SFLD" id="SFLDG01017">
    <property type="entry name" value="Polyprenyl_Transferase_Like"/>
    <property type="match status" value="1"/>
</dbReference>
<dbReference type="PANTHER" id="PTHR43281:SF1">
    <property type="entry name" value="FARNESYL DIPHOSPHATE SYNTHASE"/>
    <property type="match status" value="1"/>
</dbReference>
<evidence type="ECO:0000256" key="3">
    <source>
        <dbReference type="ARBA" id="ARBA00022679"/>
    </source>
</evidence>
<evidence type="ECO:0000313" key="9">
    <source>
        <dbReference type="Proteomes" id="UP000252182"/>
    </source>
</evidence>
<dbReference type="SFLD" id="SFLDS00005">
    <property type="entry name" value="Isoprenoid_Synthase_Type_I"/>
    <property type="match status" value="1"/>
</dbReference>
<evidence type="ECO:0000256" key="6">
    <source>
        <dbReference type="ARBA" id="ARBA00023229"/>
    </source>
</evidence>
<dbReference type="EC" id="2.5.1.10" evidence="8"/>
<dbReference type="GO" id="GO:0005737">
    <property type="term" value="C:cytoplasm"/>
    <property type="evidence" value="ECO:0007669"/>
    <property type="project" value="UniProtKB-ARBA"/>
</dbReference>
<name>A0A345DAN2_9BURK</name>
<comment type="similarity">
    <text evidence="2 7">Belongs to the FPP/GGPP synthase family.</text>
</comment>
<dbReference type="PROSITE" id="PS00444">
    <property type="entry name" value="POLYPRENYL_SYNTHASE_2"/>
    <property type="match status" value="1"/>
</dbReference>
<dbReference type="Gene3D" id="1.10.600.10">
    <property type="entry name" value="Farnesyl Diphosphate Synthase"/>
    <property type="match status" value="1"/>
</dbReference>
<keyword evidence="4" id="KW-0479">Metal-binding</keyword>
<dbReference type="FunFam" id="1.10.600.10:FF:000001">
    <property type="entry name" value="Geranylgeranyl diphosphate synthase"/>
    <property type="match status" value="1"/>
</dbReference>
<organism evidence="8 9">
    <name type="scientific">Ephemeroptericola cinctiostellae</name>
    <dbReference type="NCBI Taxonomy" id="2268024"/>
    <lineage>
        <taxon>Bacteria</taxon>
        <taxon>Pseudomonadati</taxon>
        <taxon>Pseudomonadota</taxon>
        <taxon>Betaproteobacteria</taxon>
        <taxon>Burkholderiales</taxon>
        <taxon>Burkholderiaceae</taxon>
        <taxon>Ephemeroptericola</taxon>
    </lineage>
</organism>
<dbReference type="PROSITE" id="PS00723">
    <property type="entry name" value="POLYPRENYL_SYNTHASE_1"/>
    <property type="match status" value="1"/>
</dbReference>
<dbReference type="Proteomes" id="UP000252182">
    <property type="component" value="Chromosome"/>
</dbReference>
<keyword evidence="5" id="KW-0460">Magnesium</keyword>
<dbReference type="Pfam" id="PF00348">
    <property type="entry name" value="polyprenyl_synt"/>
    <property type="match status" value="1"/>
</dbReference>
<proteinExistence type="inferred from homology"/>
<evidence type="ECO:0000256" key="4">
    <source>
        <dbReference type="ARBA" id="ARBA00022723"/>
    </source>
</evidence>
<dbReference type="InterPro" id="IPR053378">
    <property type="entry name" value="Prenyl_diphosphate_synthase"/>
</dbReference>
<dbReference type="AlphaFoldDB" id="A0A345DAN2"/>
<evidence type="ECO:0000256" key="7">
    <source>
        <dbReference type="RuleBase" id="RU004466"/>
    </source>
</evidence>
<evidence type="ECO:0000256" key="5">
    <source>
        <dbReference type="ARBA" id="ARBA00022842"/>
    </source>
</evidence>
<dbReference type="GO" id="GO:0004337">
    <property type="term" value="F:(2E,6E)-farnesyl diphosphate synthase activity"/>
    <property type="evidence" value="ECO:0007669"/>
    <property type="project" value="UniProtKB-EC"/>
</dbReference>
<evidence type="ECO:0000256" key="2">
    <source>
        <dbReference type="ARBA" id="ARBA00006706"/>
    </source>
</evidence>
<keyword evidence="3 7" id="KW-0808">Transferase</keyword>
<dbReference type="KEGG" id="hyf:DTO96_101151"/>
<dbReference type="NCBIfam" id="NF045485">
    <property type="entry name" value="FPPsyn"/>
    <property type="match status" value="1"/>
</dbReference>
<dbReference type="GO" id="GO:0046872">
    <property type="term" value="F:metal ion binding"/>
    <property type="evidence" value="ECO:0007669"/>
    <property type="project" value="UniProtKB-KW"/>
</dbReference>
<dbReference type="InterPro" id="IPR000092">
    <property type="entry name" value="Polyprenyl_synt"/>
</dbReference>
<sequence>MVDSAVKKTMLHGDAQSFEQWARVQRPLIETCLAHAVGTAATPDVANQSPLLAAMSHGLMNGGKRVRALAALAAGQLFGAADATVLRVAVALECIHAYSLIHDDLPCMDDDDLRRGQPTVHVVYGEAMALLAGDALQTLAFSILSADDLNLAPTAQIALIQTLSHASGVAGMAGGQAIDCHHVGQPMAMMDMQRMHNLKTGALLRASLIMGALCGHVDAEQMGALDEYAQHMGLLFQVVDDILDATQDSATLGKTAGKDEMANKPTYVRALGLDEAKRYADSLYESAIYVLSAFEPARAQRLADLVAFCAQRVY</sequence>
<keyword evidence="9" id="KW-1185">Reference proteome</keyword>
<dbReference type="PANTHER" id="PTHR43281">
    <property type="entry name" value="FARNESYL DIPHOSPHATE SYNTHASE"/>
    <property type="match status" value="1"/>
</dbReference>